<keyword evidence="2" id="KW-1185">Reference proteome</keyword>
<dbReference type="Gene3D" id="3.40.720.10">
    <property type="entry name" value="Alkaline Phosphatase, subunit A"/>
    <property type="match status" value="1"/>
</dbReference>
<dbReference type="InterPro" id="IPR002591">
    <property type="entry name" value="Phosphodiest/P_Trfase"/>
</dbReference>
<proteinExistence type="predicted"/>
<gene>
    <name evidence="1" type="ORF">NX784_08155</name>
</gene>
<dbReference type="SUPFAM" id="SSF53649">
    <property type="entry name" value="Alkaline phosphatase-like"/>
    <property type="match status" value="1"/>
</dbReference>
<accession>A0ABT1ZNS1</accession>
<protein>
    <submittedName>
        <fullName evidence="1">Alkaline phosphatase family protein</fullName>
    </submittedName>
</protein>
<dbReference type="Pfam" id="PF01663">
    <property type="entry name" value="Phosphodiest"/>
    <property type="match status" value="1"/>
</dbReference>
<sequence length="283" mass="28616">PTLFGTNYQTLSVAQKALNANGGGYKDANFTPNALTADAIAFLDGEIGQIKAELNKQSLLGSTLIIISAKHGQTPVDRSALRKIGDTVGSTLAAANLGANSNIGSGTDAVTGNFLGTGQFTEDDVGFIWLNDQSDAARASAIAALKANLGCPIVDPTSKIIVAGQTNPGICAGTDPGSGVIDLKADGRFGDPAKGRTPDIMVQPNAGVIYSKSAKKDAEHGGAAPNDSNVALLVSFPTLSKQTIGSTVVTTQVAPTIVKALGLDPGLLNSVTSEGTAVLPGLF</sequence>
<dbReference type="EMBL" id="JANUGW010000004">
    <property type="protein sequence ID" value="MCS0581562.1"/>
    <property type="molecule type" value="Genomic_DNA"/>
</dbReference>
<comment type="caution">
    <text evidence="1">The sequence shown here is derived from an EMBL/GenBank/DDBJ whole genome shotgun (WGS) entry which is preliminary data.</text>
</comment>
<organism evidence="1 2">
    <name type="scientific">Massilia pinisoli</name>
    <dbReference type="NCBI Taxonomy" id="1772194"/>
    <lineage>
        <taxon>Bacteria</taxon>
        <taxon>Pseudomonadati</taxon>
        <taxon>Pseudomonadota</taxon>
        <taxon>Betaproteobacteria</taxon>
        <taxon>Burkholderiales</taxon>
        <taxon>Oxalobacteraceae</taxon>
        <taxon>Telluria group</taxon>
        <taxon>Massilia</taxon>
    </lineage>
</organism>
<reference evidence="1 2" key="1">
    <citation type="submission" date="2022-08" db="EMBL/GenBank/DDBJ databases">
        <title>Reclassification of Massilia species as members of the genera Telluria, Duganella, Pseudoduganella, Mokoshia gen. nov. and Zemynaea gen. nov. using orthogonal and non-orthogonal genome-based approaches.</title>
        <authorList>
            <person name="Bowman J.P."/>
        </authorList>
    </citation>
    <scope>NUCLEOTIDE SEQUENCE [LARGE SCALE GENOMIC DNA]</scope>
    <source>
        <strain evidence="1 2">JCM 31316</strain>
    </source>
</reference>
<dbReference type="InterPro" id="IPR017850">
    <property type="entry name" value="Alkaline_phosphatase_core_sf"/>
</dbReference>
<name>A0ABT1ZNS1_9BURK</name>
<dbReference type="RefSeq" id="WP_258816152.1">
    <property type="nucleotide sequence ID" value="NZ_JANUGW010000004.1"/>
</dbReference>
<evidence type="ECO:0000313" key="1">
    <source>
        <dbReference type="EMBL" id="MCS0581562.1"/>
    </source>
</evidence>
<evidence type="ECO:0000313" key="2">
    <source>
        <dbReference type="Proteomes" id="UP001204151"/>
    </source>
</evidence>
<feature type="non-terminal residue" evidence="1">
    <location>
        <position position="1"/>
    </location>
</feature>
<dbReference type="Proteomes" id="UP001204151">
    <property type="component" value="Unassembled WGS sequence"/>
</dbReference>